<feature type="transmembrane region" description="Helical" evidence="7">
    <location>
        <begin position="1146"/>
        <end position="1165"/>
    </location>
</feature>
<dbReference type="InterPro" id="IPR051482">
    <property type="entry name" value="Cholesterol_transport"/>
</dbReference>
<feature type="compositionally biased region" description="Polar residues" evidence="6">
    <location>
        <begin position="588"/>
        <end position="604"/>
    </location>
</feature>
<feature type="region of interest" description="Disordered" evidence="6">
    <location>
        <begin position="459"/>
        <end position="544"/>
    </location>
</feature>
<feature type="compositionally biased region" description="Polar residues" evidence="6">
    <location>
        <begin position="128"/>
        <end position="139"/>
    </location>
</feature>
<feature type="region of interest" description="Disordered" evidence="6">
    <location>
        <begin position="1091"/>
        <end position="1126"/>
    </location>
</feature>
<dbReference type="Gene3D" id="2.30.29.30">
    <property type="entry name" value="Pleckstrin-homology domain (PH domain)/Phosphotyrosine-binding domain (PTB)"/>
    <property type="match status" value="1"/>
</dbReference>
<keyword evidence="10" id="KW-1185">Reference proteome</keyword>
<feature type="compositionally biased region" description="Basic and acidic residues" evidence="6">
    <location>
        <begin position="97"/>
        <end position="113"/>
    </location>
</feature>
<feature type="compositionally biased region" description="Polar residues" evidence="6">
    <location>
        <begin position="459"/>
        <end position="473"/>
    </location>
</feature>
<evidence type="ECO:0000313" key="10">
    <source>
        <dbReference type="Proteomes" id="UP001316803"/>
    </source>
</evidence>
<feature type="compositionally biased region" description="Polar residues" evidence="6">
    <location>
        <begin position="180"/>
        <end position="197"/>
    </location>
</feature>
<dbReference type="PANTHER" id="PTHR23319">
    <property type="entry name" value="GRAM DOMAIN CONTAINING 1B, ISOFORM E"/>
    <property type="match status" value="1"/>
</dbReference>
<feature type="compositionally biased region" description="Polar residues" evidence="6">
    <location>
        <begin position="284"/>
        <end position="300"/>
    </location>
</feature>
<feature type="compositionally biased region" description="Acidic residues" evidence="6">
    <location>
        <begin position="808"/>
        <end position="832"/>
    </location>
</feature>
<evidence type="ECO:0000256" key="2">
    <source>
        <dbReference type="ARBA" id="ARBA00006582"/>
    </source>
</evidence>
<dbReference type="GO" id="GO:0005739">
    <property type="term" value="C:mitochondrion"/>
    <property type="evidence" value="ECO:0007669"/>
    <property type="project" value="TreeGrafter"/>
</dbReference>
<feature type="compositionally biased region" description="Basic and acidic residues" evidence="6">
    <location>
        <begin position="1238"/>
        <end position="1264"/>
    </location>
</feature>
<dbReference type="Proteomes" id="UP001316803">
    <property type="component" value="Unassembled WGS sequence"/>
</dbReference>
<evidence type="ECO:0000256" key="1">
    <source>
        <dbReference type="ARBA" id="ARBA00004167"/>
    </source>
</evidence>
<dbReference type="Pfam" id="PF02893">
    <property type="entry name" value="GRAM"/>
    <property type="match status" value="1"/>
</dbReference>
<gene>
    <name evidence="9" type="ORF">OHC33_009008</name>
</gene>
<dbReference type="GO" id="GO:0032934">
    <property type="term" value="F:sterol binding"/>
    <property type="evidence" value="ECO:0007669"/>
    <property type="project" value="TreeGrafter"/>
</dbReference>
<dbReference type="GO" id="GO:0032366">
    <property type="term" value="P:intracellular sterol transport"/>
    <property type="evidence" value="ECO:0007669"/>
    <property type="project" value="TreeGrafter"/>
</dbReference>
<accession>A0AAN8I578</accession>
<evidence type="ECO:0000256" key="4">
    <source>
        <dbReference type="ARBA" id="ARBA00022989"/>
    </source>
</evidence>
<dbReference type="EMBL" id="JAKLMC020000030">
    <property type="protein sequence ID" value="KAK5950046.1"/>
    <property type="molecule type" value="Genomic_DNA"/>
</dbReference>
<name>A0AAN8I578_9EURO</name>
<feature type="region of interest" description="Disordered" evidence="6">
    <location>
        <begin position="797"/>
        <end position="880"/>
    </location>
</feature>
<reference evidence="9 10" key="1">
    <citation type="submission" date="2022-12" db="EMBL/GenBank/DDBJ databases">
        <title>Genomic features and morphological characterization of a novel Knufia sp. strain isolated from spacecraft assembly facility.</title>
        <authorList>
            <person name="Teixeira M."/>
            <person name="Chander A.M."/>
            <person name="Stajich J.E."/>
            <person name="Venkateswaran K."/>
        </authorList>
    </citation>
    <scope>NUCLEOTIDE SEQUENCE [LARGE SCALE GENOMIC DNA]</scope>
    <source>
        <strain evidence="9 10">FJI-L2-BK-P2</strain>
    </source>
</reference>
<evidence type="ECO:0000256" key="7">
    <source>
        <dbReference type="SAM" id="Phobius"/>
    </source>
</evidence>
<evidence type="ECO:0000256" key="5">
    <source>
        <dbReference type="ARBA" id="ARBA00023136"/>
    </source>
</evidence>
<dbReference type="PROSITE" id="PS51778">
    <property type="entry name" value="VAST"/>
    <property type="match status" value="1"/>
</dbReference>
<dbReference type="GO" id="GO:0140268">
    <property type="term" value="C:endoplasmic reticulum-plasma membrane contact site"/>
    <property type="evidence" value="ECO:0007669"/>
    <property type="project" value="TreeGrafter"/>
</dbReference>
<dbReference type="Pfam" id="PF16016">
    <property type="entry name" value="VASt"/>
    <property type="match status" value="1"/>
</dbReference>
<evidence type="ECO:0000313" key="9">
    <source>
        <dbReference type="EMBL" id="KAK5950046.1"/>
    </source>
</evidence>
<feature type="region of interest" description="Disordered" evidence="6">
    <location>
        <begin position="1216"/>
        <end position="1264"/>
    </location>
</feature>
<feature type="compositionally biased region" description="Low complexity" evidence="6">
    <location>
        <begin position="511"/>
        <end position="522"/>
    </location>
</feature>
<dbReference type="InterPro" id="IPR031968">
    <property type="entry name" value="VASt"/>
</dbReference>
<feature type="compositionally biased region" description="Basic and acidic residues" evidence="6">
    <location>
        <begin position="241"/>
        <end position="257"/>
    </location>
</feature>
<keyword evidence="5 7" id="KW-0472">Membrane</keyword>
<dbReference type="SMART" id="SM00568">
    <property type="entry name" value="GRAM"/>
    <property type="match status" value="1"/>
</dbReference>
<evidence type="ECO:0000256" key="6">
    <source>
        <dbReference type="SAM" id="MobiDB-lite"/>
    </source>
</evidence>
<dbReference type="InterPro" id="IPR011993">
    <property type="entry name" value="PH-like_dom_sf"/>
</dbReference>
<feature type="compositionally biased region" description="Basic and acidic residues" evidence="6">
    <location>
        <begin position="1216"/>
        <end position="1228"/>
    </location>
</feature>
<dbReference type="GO" id="GO:0005789">
    <property type="term" value="C:endoplasmic reticulum membrane"/>
    <property type="evidence" value="ECO:0007669"/>
    <property type="project" value="TreeGrafter"/>
</dbReference>
<dbReference type="GO" id="GO:0005886">
    <property type="term" value="C:plasma membrane"/>
    <property type="evidence" value="ECO:0007669"/>
    <property type="project" value="TreeGrafter"/>
</dbReference>
<comment type="caution">
    <text evidence="9">The sequence shown here is derived from an EMBL/GenBank/DDBJ whole genome shotgun (WGS) entry which is preliminary data.</text>
</comment>
<dbReference type="InterPro" id="IPR004182">
    <property type="entry name" value="GRAM"/>
</dbReference>
<feature type="compositionally biased region" description="Basic and acidic residues" evidence="6">
    <location>
        <begin position="144"/>
        <end position="156"/>
    </location>
</feature>
<proteinExistence type="inferred from homology"/>
<feature type="region of interest" description="Disordered" evidence="6">
    <location>
        <begin position="180"/>
        <end position="309"/>
    </location>
</feature>
<feature type="region of interest" description="Disordered" evidence="6">
    <location>
        <begin position="562"/>
        <end position="639"/>
    </location>
</feature>
<sequence length="1281" mass="137892">MATASAHSLPLSSPPPSSPPRKRLSKVLTAGRRRSSDVQSDNGASGLKRGSVESIGLHKSPSIQSQRSPSRDGSTRSGGSAGVKKLFPGHAKRERKRIREEELTRIAQEEAARGRQPAPDVPPMTRPDTLNRSHSSLVTVDSEVDSRPALDSRDSHTGYLTTTSPLIKTATVDTNDGIAEQNTAAYSQNASTEQFPSTLEPATAASADTSPMSPAVQKMPAIPTLPGLIDKADTLKPATDPSKERGKSPSRRFKDVFARSGKSPKVSPERRETDSSVAPVPELQKTNTSFSERRLSNNPQARGPSPLRSQTMFVEPAAPKSAMPALQTDVERPQTPPGMILAGPTTTVTPPTPTDHENRKTITASPIQNNTPVPPAEQSASGMQNGTYVPVHRRVRSASGAMGHQKSKLSSSMAPPLTPTIEEVRATTPSGGIPGSRNVSGGGFFSSWMSAAQNAATSITNMTNQNRSRSGTDASEPGKSKLSEEPINGQQTTHPAKEDEMPKKELAVNTLGSGDLDLSHLGIDASNEERGPSPSRTNNGSGEKAEDIAAKMEDILTKRAVSQAYGQSSKSGEATPVAELPDPVTSVRPASTFGTASGTLTPPNGSIHEGESSGVKRTNSVRSRLHNRRSRTSSVTTAQSAIGTMIGASTATLTNPGAGPKLSGFAIAPKPRNRAFHQQFRSVPDDDFLIEDYSCALQKEILLAGRIYISEGHICFSSNILGWVTTLIISFEEIVSIEKENTAIVIPNAIAVQTLHARHTFRSLLSREATYDLMIGIWRVSHPDSFQKSMNGQKLAAGVSSVDNVAQQDEEAEAQASEEDSEEESGSDDDDGSDHSTSSGGSRAGSEYVEAKSLSRKPSGGTAQGPGPTIAGSVAPASGDATTSVAPIVAATDGAQDFPGPATHAPTECTDSTTHYDKIIKDEVIQAPMGKVYSLLYGPQSTTFVRKFLVDGVSKAQDLQLEDDKKGLDNESKSRKYQYIKPLGGSIGPKQTTCITTENLDFFDLEKAVSVTCTTQTPDVPSGSAFSTKTRYCLTWAPGNATRFQMNMTIEWTAKSWLKGPIEKGALDGQQQYGEDLVKTLKGALGRSRAATAGSKVLKGGKKKRKSSKKGTSDSPQPQSRKEEDWGVFDVLRPTLGPIVAPVKPFVTMNMIVSILGIMVLWMWFRGSHLPSTALSRGRLDHTTYYDDLWRREESDLWDWLQDRAGVDGSMIRDKLQDEPSQGKESKQKLKQRQKLLKSKDMQTKLREEKRSMKEMEEAVRVTQERLESLQKALERQKDNP</sequence>
<evidence type="ECO:0000259" key="8">
    <source>
        <dbReference type="PROSITE" id="PS51778"/>
    </source>
</evidence>
<feature type="region of interest" description="Disordered" evidence="6">
    <location>
        <begin position="1"/>
        <end position="160"/>
    </location>
</feature>
<feature type="compositionally biased region" description="Basic residues" evidence="6">
    <location>
        <begin position="1099"/>
        <end position="1109"/>
    </location>
</feature>
<comment type="subcellular location">
    <subcellularLocation>
        <location evidence="1">Membrane</location>
        <topology evidence="1">Single-pass membrane protein</topology>
    </subcellularLocation>
</comment>
<keyword evidence="3 7" id="KW-0812">Transmembrane</keyword>
<comment type="similarity">
    <text evidence="2">Belongs to the YSP2 family.</text>
</comment>
<feature type="region of interest" description="Disordered" evidence="6">
    <location>
        <begin position="338"/>
        <end position="357"/>
    </location>
</feature>
<dbReference type="PANTHER" id="PTHR23319:SF4">
    <property type="entry name" value="GRAM DOMAIN CONTAINING 1B, ISOFORM E"/>
    <property type="match status" value="1"/>
</dbReference>
<dbReference type="GO" id="GO:0032541">
    <property type="term" value="C:cortical endoplasmic reticulum"/>
    <property type="evidence" value="ECO:0007669"/>
    <property type="project" value="TreeGrafter"/>
</dbReference>
<evidence type="ECO:0000256" key="3">
    <source>
        <dbReference type="ARBA" id="ARBA00022692"/>
    </source>
</evidence>
<dbReference type="GO" id="GO:0120015">
    <property type="term" value="F:sterol transfer activity"/>
    <property type="evidence" value="ECO:0007669"/>
    <property type="project" value="TreeGrafter"/>
</dbReference>
<feature type="compositionally biased region" description="Basic and acidic residues" evidence="6">
    <location>
        <begin position="495"/>
        <end position="506"/>
    </location>
</feature>
<protein>
    <recommendedName>
        <fullName evidence="8">VASt domain-containing protein</fullName>
    </recommendedName>
</protein>
<feature type="domain" description="VASt" evidence="8">
    <location>
        <begin position="915"/>
        <end position="1089"/>
    </location>
</feature>
<organism evidence="9 10">
    <name type="scientific">Knufia fluminis</name>
    <dbReference type="NCBI Taxonomy" id="191047"/>
    <lineage>
        <taxon>Eukaryota</taxon>
        <taxon>Fungi</taxon>
        <taxon>Dikarya</taxon>
        <taxon>Ascomycota</taxon>
        <taxon>Pezizomycotina</taxon>
        <taxon>Eurotiomycetes</taxon>
        <taxon>Chaetothyriomycetidae</taxon>
        <taxon>Chaetothyriales</taxon>
        <taxon>Trichomeriaceae</taxon>
        <taxon>Knufia</taxon>
    </lineage>
</organism>
<dbReference type="CDD" id="cd13220">
    <property type="entry name" value="PH-GRAM_GRAMDC"/>
    <property type="match status" value="1"/>
</dbReference>
<keyword evidence="4 7" id="KW-1133">Transmembrane helix</keyword>